<name>A0ABQ4WI95_9ASTR</name>
<dbReference type="Proteomes" id="UP001151760">
    <property type="component" value="Unassembled WGS sequence"/>
</dbReference>
<gene>
    <name evidence="1" type="ORF">Tco_0625947</name>
</gene>
<comment type="caution">
    <text evidence="1">The sequence shown here is derived from an EMBL/GenBank/DDBJ whole genome shotgun (WGS) entry which is preliminary data.</text>
</comment>
<reference evidence="1" key="1">
    <citation type="journal article" date="2022" name="Int. J. Mol. Sci.">
        <title>Draft Genome of Tanacetum Coccineum: Genomic Comparison of Closely Related Tanacetum-Family Plants.</title>
        <authorList>
            <person name="Yamashiro T."/>
            <person name="Shiraishi A."/>
            <person name="Nakayama K."/>
            <person name="Satake H."/>
        </authorList>
    </citation>
    <scope>NUCLEOTIDE SEQUENCE</scope>
</reference>
<organism evidence="1 2">
    <name type="scientific">Tanacetum coccineum</name>
    <dbReference type="NCBI Taxonomy" id="301880"/>
    <lineage>
        <taxon>Eukaryota</taxon>
        <taxon>Viridiplantae</taxon>
        <taxon>Streptophyta</taxon>
        <taxon>Embryophyta</taxon>
        <taxon>Tracheophyta</taxon>
        <taxon>Spermatophyta</taxon>
        <taxon>Magnoliopsida</taxon>
        <taxon>eudicotyledons</taxon>
        <taxon>Gunneridae</taxon>
        <taxon>Pentapetalae</taxon>
        <taxon>asterids</taxon>
        <taxon>campanulids</taxon>
        <taxon>Asterales</taxon>
        <taxon>Asteraceae</taxon>
        <taxon>Asteroideae</taxon>
        <taxon>Anthemideae</taxon>
        <taxon>Anthemidinae</taxon>
        <taxon>Tanacetum</taxon>
    </lineage>
</organism>
<dbReference type="EMBL" id="BQNB010008666">
    <property type="protein sequence ID" value="GJS52585.1"/>
    <property type="molecule type" value="Genomic_DNA"/>
</dbReference>
<reference evidence="1" key="2">
    <citation type="submission" date="2022-01" db="EMBL/GenBank/DDBJ databases">
        <authorList>
            <person name="Yamashiro T."/>
            <person name="Shiraishi A."/>
            <person name="Satake H."/>
            <person name="Nakayama K."/>
        </authorList>
    </citation>
    <scope>NUCLEOTIDE SEQUENCE</scope>
</reference>
<evidence type="ECO:0000313" key="1">
    <source>
        <dbReference type="EMBL" id="GJS52585.1"/>
    </source>
</evidence>
<sequence>MEAPPRRFTTLPRHGWYNLCLINMLVEKGVPFDYKGFAGEDANLQLEAKEESTMAFELLKFINSQIEEQSSGLEAHHFQLKKEAEIED</sequence>
<evidence type="ECO:0000313" key="2">
    <source>
        <dbReference type="Proteomes" id="UP001151760"/>
    </source>
</evidence>
<proteinExistence type="predicted"/>
<accession>A0ABQ4WI95</accession>
<protein>
    <submittedName>
        <fullName evidence="1">Uncharacterized protein</fullName>
    </submittedName>
</protein>
<keyword evidence="2" id="KW-1185">Reference proteome</keyword>